<keyword evidence="1" id="KW-0472">Membrane</keyword>
<gene>
    <name evidence="2" type="ORF">HGG79_02240</name>
</gene>
<sequence length="166" mass="19626">MKENYSGVNIQGTIKEHENIRFIVEGNTRLCGFGWNRKQGERFEINIPFYDRNISKYPLENFNFTMNLPCNSKNITNNKIRVEVLNKREVIEKELYISDKESIPFIYYRTNNFKDIKKGNIKFEFYALGKNEIEENKKYIEFLIVAVVLLVLSNIYLFSKIKGGKS</sequence>
<dbReference type="Proteomes" id="UP000563151">
    <property type="component" value="Unassembled WGS sequence"/>
</dbReference>
<protein>
    <submittedName>
        <fullName evidence="2">Uncharacterized protein</fullName>
    </submittedName>
</protein>
<keyword evidence="3" id="KW-1185">Reference proteome</keyword>
<reference evidence="2 3" key="1">
    <citation type="submission" date="2020-04" db="EMBL/GenBank/DDBJ databases">
        <title>Genomic insights into acetone-butanol-ethanol (ABE) fermentation by sequencing solventogenic clostridia strains.</title>
        <authorList>
            <person name="Brown S."/>
        </authorList>
    </citation>
    <scope>NUCLEOTIDE SEQUENCE [LARGE SCALE GENOMIC DNA]</scope>
    <source>
        <strain evidence="2 3">DJ011</strain>
    </source>
</reference>
<dbReference type="RefSeq" id="WP_035144958.1">
    <property type="nucleotide sequence ID" value="NZ_JAAZWO010000002.1"/>
</dbReference>
<dbReference type="AlphaFoldDB" id="A0A923E8X3"/>
<proteinExistence type="predicted"/>
<organism evidence="2 3">
    <name type="scientific">Clostridium tetanomorphum</name>
    <dbReference type="NCBI Taxonomy" id="1553"/>
    <lineage>
        <taxon>Bacteria</taxon>
        <taxon>Bacillati</taxon>
        <taxon>Bacillota</taxon>
        <taxon>Clostridia</taxon>
        <taxon>Eubacteriales</taxon>
        <taxon>Clostridiaceae</taxon>
        <taxon>Clostridium</taxon>
    </lineage>
</organism>
<dbReference type="EMBL" id="JAAZWO010000002">
    <property type="protein sequence ID" value="MBC2396599.1"/>
    <property type="molecule type" value="Genomic_DNA"/>
</dbReference>
<evidence type="ECO:0000313" key="3">
    <source>
        <dbReference type="Proteomes" id="UP000563151"/>
    </source>
</evidence>
<keyword evidence="1" id="KW-1133">Transmembrane helix</keyword>
<keyword evidence="1" id="KW-0812">Transmembrane</keyword>
<evidence type="ECO:0000313" key="2">
    <source>
        <dbReference type="EMBL" id="MBC2396599.1"/>
    </source>
</evidence>
<evidence type="ECO:0000256" key="1">
    <source>
        <dbReference type="SAM" id="Phobius"/>
    </source>
</evidence>
<name>A0A923E8X3_CLOTT</name>
<comment type="caution">
    <text evidence="2">The sequence shown here is derived from an EMBL/GenBank/DDBJ whole genome shotgun (WGS) entry which is preliminary data.</text>
</comment>
<feature type="transmembrane region" description="Helical" evidence="1">
    <location>
        <begin position="139"/>
        <end position="158"/>
    </location>
</feature>
<accession>A0A923E8X3</accession>